<accession>A0A2G8TD82</accession>
<dbReference type="InterPro" id="IPR050640">
    <property type="entry name" value="Bact_2-comp_sensor_kinase"/>
</dbReference>
<sequence length="487" mass="53630">MKLSTSDTVKANDLIVMVPVGIATGIAFCVAFGRIPTWQWLTAGAVFQAAYLWWASNRFSATGSWKNGVAFALRVQAQAAIQVATILGYVLLLAAVVDAMSGGSIRAMGNALAEGDNFALLVFGMAKSIAAISIGLSWSRIYTFGQKRLNLSAVADGSYYRKVVPLPASREVATKALVRYLERLTHEATTRYRRSFYDAHASVTSHDLDGHQFYTLQWTMCPVRVRIGVVALGPADVELRVTCELRGGHYRTDLFANPLEVQSIHTYLQTHLFQPLISEFALSTAVTRQDELRHQAIESQLRILQAQIEPHFLFNTLANVRHLYRSSVDAGEEMMDHLIVYLRSTLEDLRSDASTVGKEMDLILHYLAIMKIRMGDRLSYGFIIPDALSQHAFPPAMLISLVENSIMHGLHDRANGKLTISCEREGQHLRVTVADNGAGFSSVEGTGVGLSNIRQRLEAMYGSRAWLEVGALAEGGFTSSVMVPFEG</sequence>
<protein>
    <recommendedName>
        <fullName evidence="2">Histidine kinase/HSP90-like ATPase domain-containing protein</fullName>
    </recommendedName>
</protein>
<evidence type="ECO:0000313" key="3">
    <source>
        <dbReference type="EMBL" id="PIL43990.1"/>
    </source>
</evidence>
<dbReference type="InterPro" id="IPR010559">
    <property type="entry name" value="Sig_transdc_His_kin_internal"/>
</dbReference>
<feature type="transmembrane region" description="Helical" evidence="1">
    <location>
        <begin position="40"/>
        <end position="56"/>
    </location>
</feature>
<dbReference type="Pfam" id="PF02518">
    <property type="entry name" value="HATPase_c"/>
    <property type="match status" value="1"/>
</dbReference>
<dbReference type="PANTHER" id="PTHR34220">
    <property type="entry name" value="SENSOR HISTIDINE KINASE YPDA"/>
    <property type="match status" value="1"/>
</dbReference>
<feature type="transmembrane region" description="Helical" evidence="1">
    <location>
        <begin position="118"/>
        <end position="138"/>
    </location>
</feature>
<dbReference type="Proteomes" id="UP000230390">
    <property type="component" value="Unassembled WGS sequence"/>
</dbReference>
<dbReference type="GO" id="GO:0000155">
    <property type="term" value="F:phosphorelay sensor kinase activity"/>
    <property type="evidence" value="ECO:0007669"/>
    <property type="project" value="InterPro"/>
</dbReference>
<dbReference type="InterPro" id="IPR036890">
    <property type="entry name" value="HATPase_C_sf"/>
</dbReference>
<feature type="transmembrane region" description="Helical" evidence="1">
    <location>
        <begin position="76"/>
        <end position="97"/>
    </location>
</feature>
<keyword evidence="4" id="KW-1185">Reference proteome</keyword>
<dbReference type="SUPFAM" id="SSF55874">
    <property type="entry name" value="ATPase domain of HSP90 chaperone/DNA topoisomerase II/histidine kinase"/>
    <property type="match status" value="1"/>
</dbReference>
<feature type="transmembrane region" description="Helical" evidence="1">
    <location>
        <begin position="14"/>
        <end position="33"/>
    </location>
</feature>
<dbReference type="SMART" id="SM00387">
    <property type="entry name" value="HATPase_c"/>
    <property type="match status" value="1"/>
</dbReference>
<dbReference type="RefSeq" id="WP_099790220.1">
    <property type="nucleotide sequence ID" value="NZ_JBHLYV010000012.1"/>
</dbReference>
<reference evidence="3 4" key="1">
    <citation type="submission" date="2017-10" db="EMBL/GenBank/DDBJ databases">
        <title>Massilia psychrophilum sp. nov., a novel purple-pigmented bacterium isolated from Tianshan glacier, Xinjiang Municipality, China.</title>
        <authorList>
            <person name="Wang H."/>
        </authorList>
    </citation>
    <scope>NUCLEOTIDE SEQUENCE [LARGE SCALE GENOMIC DNA]</scope>
    <source>
        <strain evidence="3 4">JCM 30074</strain>
    </source>
</reference>
<dbReference type="EMBL" id="PDOC01000010">
    <property type="protein sequence ID" value="PIL43990.1"/>
    <property type="molecule type" value="Genomic_DNA"/>
</dbReference>
<comment type="caution">
    <text evidence="3">The sequence shown here is derived from an EMBL/GenBank/DDBJ whole genome shotgun (WGS) entry which is preliminary data.</text>
</comment>
<evidence type="ECO:0000259" key="2">
    <source>
        <dbReference type="SMART" id="SM00387"/>
    </source>
</evidence>
<keyword evidence="1" id="KW-0472">Membrane</keyword>
<dbReference type="AlphaFoldDB" id="A0A2G8TD82"/>
<dbReference type="GO" id="GO:0016020">
    <property type="term" value="C:membrane"/>
    <property type="evidence" value="ECO:0007669"/>
    <property type="project" value="InterPro"/>
</dbReference>
<evidence type="ECO:0000313" key="4">
    <source>
        <dbReference type="Proteomes" id="UP000230390"/>
    </source>
</evidence>
<name>A0A2G8TD82_9BURK</name>
<dbReference type="Pfam" id="PF06580">
    <property type="entry name" value="His_kinase"/>
    <property type="match status" value="1"/>
</dbReference>
<organism evidence="3 4">
    <name type="scientific">Massilia eurypsychrophila</name>
    <dbReference type="NCBI Taxonomy" id="1485217"/>
    <lineage>
        <taxon>Bacteria</taxon>
        <taxon>Pseudomonadati</taxon>
        <taxon>Pseudomonadota</taxon>
        <taxon>Betaproteobacteria</taxon>
        <taxon>Burkholderiales</taxon>
        <taxon>Oxalobacteraceae</taxon>
        <taxon>Telluria group</taxon>
        <taxon>Massilia</taxon>
    </lineage>
</organism>
<gene>
    <name evidence="3" type="ORF">CR105_16790</name>
</gene>
<evidence type="ECO:0000256" key="1">
    <source>
        <dbReference type="SAM" id="Phobius"/>
    </source>
</evidence>
<dbReference type="InterPro" id="IPR003594">
    <property type="entry name" value="HATPase_dom"/>
</dbReference>
<dbReference type="PANTHER" id="PTHR34220:SF9">
    <property type="entry name" value="SIGNAL TRANSDUCTION HISTIDINE KINASE INTERNAL REGION DOMAIN-CONTAINING PROTEIN"/>
    <property type="match status" value="1"/>
</dbReference>
<keyword evidence="1" id="KW-1133">Transmembrane helix</keyword>
<dbReference type="Gene3D" id="3.30.565.10">
    <property type="entry name" value="Histidine kinase-like ATPase, C-terminal domain"/>
    <property type="match status" value="1"/>
</dbReference>
<dbReference type="OrthoDB" id="2514702at2"/>
<proteinExistence type="predicted"/>
<keyword evidence="1" id="KW-0812">Transmembrane</keyword>
<feature type="domain" description="Histidine kinase/HSP90-like ATPase" evidence="2">
    <location>
        <begin position="393"/>
        <end position="487"/>
    </location>
</feature>